<proteinExistence type="inferred from homology"/>
<dbReference type="InterPro" id="IPR005524">
    <property type="entry name" value="DUF318"/>
</dbReference>
<comment type="subcellular location">
    <subcellularLocation>
        <location evidence="1">Cell membrane</location>
        <topology evidence="1">Multi-pass membrane protein</topology>
    </subcellularLocation>
</comment>
<dbReference type="AlphaFoldDB" id="A0A9D2HXF2"/>
<feature type="transmembrane region" description="Helical" evidence="7">
    <location>
        <begin position="425"/>
        <end position="445"/>
    </location>
</feature>
<evidence type="ECO:0000256" key="5">
    <source>
        <dbReference type="ARBA" id="ARBA00022989"/>
    </source>
</evidence>
<feature type="transmembrane region" description="Helical" evidence="7">
    <location>
        <begin position="278"/>
        <end position="297"/>
    </location>
</feature>
<sequence>METKKELKILFWIVAIFAAVFFMPLQSARFTTAIDAMLDLAQWYAREHVVLCLLPAFFIAGVIAVFVSQGSVLKYFGANAKKWLSYTVAAVSGGILAVCSCTILPLFTSIYKRGAGLGPAIAFLYSGPAISVLSIILTARILGIEMGIVRVVGAVLFSIVIGLAMAFIFRKEEKVKKEQQMNIVPPSEKRPMWQTAFHFFTLVLILVFANWGAPASGDTGLWQTIFAYKWYVVGVLSLLLCWSLIRILKLKAVWVLLGAVITVVSTILSNSLIPNEKLVPLVPMIVAIVCLSTILLYDKGDAENRDWLFSSWGFAKQIMPLLAVGVITAGFLLGSTHDNTSIAGIIPNEWIQWAVGGNSLLSNFLASFTGAFMYFATLTEVPIIQGLLASGMGKGPALALLLAGPSLSLPSMLVINQVIGFKKTAVYVALVIVMATLSGWVFGNLF</sequence>
<keyword evidence="4 7" id="KW-0812">Transmembrane</keyword>
<dbReference type="Proteomes" id="UP000823862">
    <property type="component" value="Unassembled WGS sequence"/>
</dbReference>
<evidence type="ECO:0000313" key="8">
    <source>
        <dbReference type="EMBL" id="HJA86141.1"/>
    </source>
</evidence>
<evidence type="ECO:0000313" key="9">
    <source>
        <dbReference type="Proteomes" id="UP000823862"/>
    </source>
</evidence>
<reference evidence="8" key="1">
    <citation type="journal article" date="2021" name="PeerJ">
        <title>Extensive microbial diversity within the chicken gut microbiome revealed by metagenomics and culture.</title>
        <authorList>
            <person name="Gilroy R."/>
            <person name="Ravi A."/>
            <person name="Getino M."/>
            <person name="Pursley I."/>
            <person name="Horton D.L."/>
            <person name="Alikhan N.F."/>
            <person name="Baker D."/>
            <person name="Gharbi K."/>
            <person name="Hall N."/>
            <person name="Watson M."/>
            <person name="Adriaenssens E.M."/>
            <person name="Foster-Nyarko E."/>
            <person name="Jarju S."/>
            <person name="Secka A."/>
            <person name="Antonio M."/>
            <person name="Oren A."/>
            <person name="Chaudhuri R.R."/>
            <person name="La Ragione R."/>
            <person name="Hildebrand F."/>
            <person name="Pallen M.J."/>
        </authorList>
    </citation>
    <scope>NUCLEOTIDE SEQUENCE</scope>
    <source>
        <strain evidence="8">ChiHjej12B11-9795</strain>
    </source>
</reference>
<gene>
    <name evidence="8" type="ORF">H9950_08140</name>
</gene>
<dbReference type="PANTHER" id="PTHR43299:SF1">
    <property type="entry name" value="UPF0718 PROTEIN YRAQ"/>
    <property type="match status" value="1"/>
</dbReference>
<evidence type="ECO:0000256" key="3">
    <source>
        <dbReference type="ARBA" id="ARBA00022475"/>
    </source>
</evidence>
<feature type="transmembrane region" description="Helical" evidence="7">
    <location>
        <begin position="6"/>
        <end position="28"/>
    </location>
</feature>
<evidence type="ECO:0000256" key="2">
    <source>
        <dbReference type="ARBA" id="ARBA00006386"/>
    </source>
</evidence>
<dbReference type="PANTHER" id="PTHR43299">
    <property type="entry name" value="UPF0718 PROTEIN YRAQ"/>
    <property type="match status" value="1"/>
</dbReference>
<evidence type="ECO:0000256" key="1">
    <source>
        <dbReference type="ARBA" id="ARBA00004651"/>
    </source>
</evidence>
<dbReference type="EMBL" id="DWZI01000041">
    <property type="protein sequence ID" value="HJA86141.1"/>
    <property type="molecule type" value="Genomic_DNA"/>
</dbReference>
<organism evidence="8 9">
    <name type="scientific">Candidatus Bacteroides avicola</name>
    <dbReference type="NCBI Taxonomy" id="2838468"/>
    <lineage>
        <taxon>Bacteria</taxon>
        <taxon>Pseudomonadati</taxon>
        <taxon>Bacteroidota</taxon>
        <taxon>Bacteroidia</taxon>
        <taxon>Bacteroidales</taxon>
        <taxon>Bacteroidaceae</taxon>
        <taxon>Bacteroides</taxon>
    </lineage>
</organism>
<feature type="transmembrane region" description="Helical" evidence="7">
    <location>
        <begin position="148"/>
        <end position="170"/>
    </location>
</feature>
<comment type="similarity">
    <text evidence="2">Belongs to the UPF0718 family.</text>
</comment>
<feature type="transmembrane region" description="Helical" evidence="7">
    <location>
        <begin position="318"/>
        <end position="335"/>
    </location>
</feature>
<evidence type="ECO:0000256" key="4">
    <source>
        <dbReference type="ARBA" id="ARBA00022692"/>
    </source>
</evidence>
<feature type="transmembrane region" description="Helical" evidence="7">
    <location>
        <begin position="120"/>
        <end position="142"/>
    </location>
</feature>
<feature type="transmembrane region" description="Helical" evidence="7">
    <location>
        <begin position="355"/>
        <end position="376"/>
    </location>
</feature>
<dbReference type="Pfam" id="PF03773">
    <property type="entry name" value="ArsP_1"/>
    <property type="match status" value="1"/>
</dbReference>
<keyword evidence="5 7" id="KW-1133">Transmembrane helix</keyword>
<feature type="transmembrane region" description="Helical" evidence="7">
    <location>
        <begin position="191"/>
        <end position="213"/>
    </location>
</feature>
<accession>A0A9D2HXF2</accession>
<keyword evidence="6 7" id="KW-0472">Membrane</keyword>
<comment type="caution">
    <text evidence="8">The sequence shown here is derived from an EMBL/GenBank/DDBJ whole genome shotgun (WGS) entry which is preliminary data.</text>
</comment>
<keyword evidence="3" id="KW-1003">Cell membrane</keyword>
<feature type="transmembrane region" description="Helical" evidence="7">
    <location>
        <begin position="225"/>
        <end position="245"/>
    </location>
</feature>
<dbReference type="GO" id="GO:0005886">
    <property type="term" value="C:plasma membrane"/>
    <property type="evidence" value="ECO:0007669"/>
    <property type="project" value="UniProtKB-SubCell"/>
</dbReference>
<feature type="transmembrane region" description="Helical" evidence="7">
    <location>
        <begin position="397"/>
        <end position="419"/>
    </location>
</feature>
<feature type="transmembrane region" description="Helical" evidence="7">
    <location>
        <begin position="49"/>
        <end position="71"/>
    </location>
</feature>
<protein>
    <submittedName>
        <fullName evidence="8">Permease</fullName>
    </submittedName>
</protein>
<name>A0A9D2HXF2_9BACE</name>
<evidence type="ECO:0000256" key="6">
    <source>
        <dbReference type="ARBA" id="ARBA00023136"/>
    </source>
</evidence>
<feature type="transmembrane region" description="Helical" evidence="7">
    <location>
        <begin position="252"/>
        <end position="272"/>
    </location>
</feature>
<evidence type="ECO:0000256" key="7">
    <source>
        <dbReference type="SAM" id="Phobius"/>
    </source>
</evidence>
<reference evidence="8" key="2">
    <citation type="submission" date="2021-04" db="EMBL/GenBank/DDBJ databases">
        <authorList>
            <person name="Gilroy R."/>
        </authorList>
    </citation>
    <scope>NUCLEOTIDE SEQUENCE</scope>
    <source>
        <strain evidence="8">ChiHjej12B11-9795</strain>
    </source>
</reference>
<feature type="transmembrane region" description="Helical" evidence="7">
    <location>
        <begin position="83"/>
        <end position="108"/>
    </location>
</feature>